<sequence>MRLFYHKSKQKVIFSITSNVFEKTVQKVIALLPGPVQANIHDPLGTWWVGGGEKKVCFGRPLSFMIEWHRVGNRVGSLWLLDGGGNGSNDGKQVRVVVLACSKKSLDYQDNSIRVTIIVRIARLQSQDNSFRVTIIVRIARLQSQDNSIRVTIIVRIARSRVKEPGLT</sequence>
<keyword evidence="2" id="KW-1185">Reference proteome</keyword>
<proteinExistence type="predicted"/>
<name>A0AAE0S657_9BIVA</name>
<dbReference type="AlphaFoldDB" id="A0AAE0S657"/>
<gene>
    <name evidence="1" type="ORF">CHS0354_038430</name>
</gene>
<accession>A0AAE0S657</accession>
<evidence type="ECO:0000313" key="2">
    <source>
        <dbReference type="Proteomes" id="UP001195483"/>
    </source>
</evidence>
<reference evidence="1" key="2">
    <citation type="journal article" date="2021" name="Genome Biol. Evol.">
        <title>Developing a high-quality reference genome for a parasitic bivalve with doubly uniparental inheritance (Bivalvia: Unionida).</title>
        <authorList>
            <person name="Smith C.H."/>
        </authorList>
    </citation>
    <scope>NUCLEOTIDE SEQUENCE</scope>
    <source>
        <strain evidence="1">CHS0354</strain>
        <tissue evidence="1">Mantle</tissue>
    </source>
</reference>
<dbReference type="EMBL" id="JAEAOA010002240">
    <property type="protein sequence ID" value="KAK3585894.1"/>
    <property type="molecule type" value="Genomic_DNA"/>
</dbReference>
<dbReference type="Proteomes" id="UP001195483">
    <property type="component" value="Unassembled WGS sequence"/>
</dbReference>
<organism evidence="1 2">
    <name type="scientific">Potamilus streckersoni</name>
    <dbReference type="NCBI Taxonomy" id="2493646"/>
    <lineage>
        <taxon>Eukaryota</taxon>
        <taxon>Metazoa</taxon>
        <taxon>Spiralia</taxon>
        <taxon>Lophotrochozoa</taxon>
        <taxon>Mollusca</taxon>
        <taxon>Bivalvia</taxon>
        <taxon>Autobranchia</taxon>
        <taxon>Heteroconchia</taxon>
        <taxon>Palaeoheterodonta</taxon>
        <taxon>Unionida</taxon>
        <taxon>Unionoidea</taxon>
        <taxon>Unionidae</taxon>
        <taxon>Ambleminae</taxon>
        <taxon>Lampsilini</taxon>
        <taxon>Potamilus</taxon>
    </lineage>
</organism>
<protein>
    <submittedName>
        <fullName evidence="1">Uncharacterized protein</fullName>
    </submittedName>
</protein>
<reference evidence="1" key="3">
    <citation type="submission" date="2023-05" db="EMBL/GenBank/DDBJ databases">
        <authorList>
            <person name="Smith C.H."/>
        </authorList>
    </citation>
    <scope>NUCLEOTIDE SEQUENCE</scope>
    <source>
        <strain evidence="1">CHS0354</strain>
        <tissue evidence="1">Mantle</tissue>
    </source>
</reference>
<evidence type="ECO:0000313" key="1">
    <source>
        <dbReference type="EMBL" id="KAK3585894.1"/>
    </source>
</evidence>
<comment type="caution">
    <text evidence="1">The sequence shown here is derived from an EMBL/GenBank/DDBJ whole genome shotgun (WGS) entry which is preliminary data.</text>
</comment>
<reference evidence="1" key="1">
    <citation type="journal article" date="2021" name="Genome Biol. Evol.">
        <title>A High-Quality Reference Genome for a Parasitic Bivalve with Doubly Uniparental Inheritance (Bivalvia: Unionida).</title>
        <authorList>
            <person name="Smith C.H."/>
        </authorList>
    </citation>
    <scope>NUCLEOTIDE SEQUENCE</scope>
    <source>
        <strain evidence="1">CHS0354</strain>
    </source>
</reference>